<dbReference type="EMBL" id="VIKR01000004">
    <property type="protein sequence ID" value="TQV73055.1"/>
    <property type="molecule type" value="Genomic_DNA"/>
</dbReference>
<dbReference type="Gene3D" id="3.30.530.20">
    <property type="match status" value="1"/>
</dbReference>
<comment type="similarity">
    <text evidence="1">Belongs to the ribosome association toxin RatA family.</text>
</comment>
<keyword evidence="5" id="KW-1185">Reference proteome</keyword>
<dbReference type="InterPro" id="IPR023393">
    <property type="entry name" value="START-like_dom_sf"/>
</dbReference>
<dbReference type="AlphaFoldDB" id="A0A545T7B1"/>
<dbReference type="RefSeq" id="WP_142943193.1">
    <property type="nucleotide sequence ID" value="NZ_VIKR01000004.1"/>
</dbReference>
<dbReference type="Pfam" id="PF03364">
    <property type="entry name" value="Polyketide_cyc"/>
    <property type="match status" value="1"/>
</dbReference>
<dbReference type="OrthoDB" id="9804759at2"/>
<dbReference type="GO" id="GO:0048039">
    <property type="term" value="F:ubiquinone binding"/>
    <property type="evidence" value="ECO:0007669"/>
    <property type="project" value="InterPro"/>
</dbReference>
<gene>
    <name evidence="4" type="ORF">FLL45_16475</name>
</gene>
<evidence type="ECO:0000256" key="2">
    <source>
        <dbReference type="ARBA" id="ARBA00022649"/>
    </source>
</evidence>
<feature type="domain" description="Coenzyme Q-binding protein COQ10 START" evidence="3">
    <location>
        <begin position="12"/>
        <end position="135"/>
    </location>
</feature>
<name>A0A545T7B1_9GAMM</name>
<evidence type="ECO:0000256" key="1">
    <source>
        <dbReference type="ARBA" id="ARBA00008918"/>
    </source>
</evidence>
<dbReference type="CDD" id="cd07813">
    <property type="entry name" value="COQ10p_like"/>
    <property type="match status" value="1"/>
</dbReference>
<keyword evidence="2" id="KW-1277">Toxin-antitoxin system</keyword>
<dbReference type="GO" id="GO:0045333">
    <property type="term" value="P:cellular respiration"/>
    <property type="evidence" value="ECO:0007669"/>
    <property type="project" value="InterPro"/>
</dbReference>
<evidence type="ECO:0000259" key="3">
    <source>
        <dbReference type="Pfam" id="PF03364"/>
    </source>
</evidence>
<dbReference type="InterPro" id="IPR044996">
    <property type="entry name" value="COQ10-like"/>
</dbReference>
<reference evidence="4 5" key="1">
    <citation type="submission" date="2019-06" db="EMBL/GenBank/DDBJ databases">
        <title>Draft genome of Aliikangiella marina GYP-15.</title>
        <authorList>
            <person name="Wang G."/>
        </authorList>
    </citation>
    <scope>NUCLEOTIDE SEQUENCE [LARGE SCALE GENOMIC DNA]</scope>
    <source>
        <strain evidence="4 5">GYP-15</strain>
    </source>
</reference>
<accession>A0A545T7B1</accession>
<dbReference type="SUPFAM" id="SSF55961">
    <property type="entry name" value="Bet v1-like"/>
    <property type="match status" value="1"/>
</dbReference>
<protein>
    <submittedName>
        <fullName evidence="4">Type II toxin-antitoxin system RatA family toxin</fullName>
    </submittedName>
</protein>
<dbReference type="PANTHER" id="PTHR12901">
    <property type="entry name" value="SPERM PROTEIN HOMOLOG"/>
    <property type="match status" value="1"/>
</dbReference>
<organism evidence="4 5">
    <name type="scientific">Aliikangiella marina</name>
    <dbReference type="NCBI Taxonomy" id="1712262"/>
    <lineage>
        <taxon>Bacteria</taxon>
        <taxon>Pseudomonadati</taxon>
        <taxon>Pseudomonadota</taxon>
        <taxon>Gammaproteobacteria</taxon>
        <taxon>Oceanospirillales</taxon>
        <taxon>Pleioneaceae</taxon>
        <taxon>Aliikangiella</taxon>
    </lineage>
</organism>
<dbReference type="PANTHER" id="PTHR12901:SF10">
    <property type="entry name" value="COENZYME Q-BINDING PROTEIN COQ10, MITOCHONDRIAL"/>
    <property type="match status" value="1"/>
</dbReference>
<evidence type="ECO:0000313" key="5">
    <source>
        <dbReference type="Proteomes" id="UP000317839"/>
    </source>
</evidence>
<proteinExistence type="inferred from homology"/>
<evidence type="ECO:0000313" key="4">
    <source>
        <dbReference type="EMBL" id="TQV73055.1"/>
    </source>
</evidence>
<dbReference type="Proteomes" id="UP000317839">
    <property type="component" value="Unassembled WGS sequence"/>
</dbReference>
<sequence>MEKIHRSALVMHTAQQMYRLVDDIENYAQFVPNCKSASIISRDENTVSAKLEVSKSGIAKSFSTKNSLTPHSSIKMNLLDGPFRHLTGEWIFTPLSDEACKIELYIEFEFSNKLASVAFRKIFSQLIQSMVTAFTDRAKEIHG</sequence>
<comment type="caution">
    <text evidence="4">The sequence shown here is derived from an EMBL/GenBank/DDBJ whole genome shotgun (WGS) entry which is preliminary data.</text>
</comment>
<dbReference type="InterPro" id="IPR005031">
    <property type="entry name" value="COQ10_START"/>
</dbReference>